<evidence type="ECO:0000256" key="2">
    <source>
        <dbReference type="ARBA" id="ARBA00038825"/>
    </source>
</evidence>
<dbReference type="Gene3D" id="3.50.50.60">
    <property type="entry name" value="FAD/NAD(P)-binding domain"/>
    <property type="match status" value="1"/>
</dbReference>
<dbReference type="InterPro" id="IPR002937">
    <property type="entry name" value="Amino_oxidase"/>
</dbReference>
<organism evidence="5 6">
    <name type="scientific">Melghirimyces algeriensis</name>
    <dbReference type="NCBI Taxonomy" id="910412"/>
    <lineage>
        <taxon>Bacteria</taxon>
        <taxon>Bacillati</taxon>
        <taxon>Bacillota</taxon>
        <taxon>Bacilli</taxon>
        <taxon>Bacillales</taxon>
        <taxon>Thermoactinomycetaceae</taxon>
        <taxon>Melghirimyces</taxon>
    </lineage>
</organism>
<evidence type="ECO:0000313" key="6">
    <source>
        <dbReference type="Proteomes" id="UP000315636"/>
    </source>
</evidence>
<dbReference type="Proteomes" id="UP000315636">
    <property type="component" value="Unassembled WGS sequence"/>
</dbReference>
<evidence type="ECO:0000256" key="1">
    <source>
        <dbReference type="ARBA" id="ARBA00037217"/>
    </source>
</evidence>
<comment type="function">
    <text evidence="1">Probable oxidoreductase that may play a role as regulator of mitochondrial function.</text>
</comment>
<reference evidence="5 6" key="1">
    <citation type="submission" date="2017-05" db="EMBL/GenBank/DDBJ databases">
        <authorList>
            <person name="Varghese N."/>
            <person name="Submissions S."/>
        </authorList>
    </citation>
    <scope>NUCLEOTIDE SEQUENCE [LARGE SCALE GENOMIC DNA]</scope>
    <source>
        <strain evidence="5 6">DSM 45474</strain>
    </source>
</reference>
<dbReference type="SUPFAM" id="SSF51905">
    <property type="entry name" value="FAD/NAD(P)-binding domain"/>
    <property type="match status" value="1"/>
</dbReference>
<dbReference type="AlphaFoldDB" id="A0A521BZM0"/>
<dbReference type="EMBL" id="FXTI01000003">
    <property type="protein sequence ID" value="SMO52666.1"/>
    <property type="molecule type" value="Genomic_DNA"/>
</dbReference>
<dbReference type="InterPro" id="IPR036188">
    <property type="entry name" value="FAD/NAD-bd_sf"/>
</dbReference>
<name>A0A521BZM0_9BACL</name>
<feature type="domain" description="Amine oxidase" evidence="4">
    <location>
        <begin position="189"/>
        <end position="477"/>
    </location>
</feature>
<accession>A0A521BZM0</accession>
<gene>
    <name evidence="5" type="ORF">SAMN06264849_10331</name>
</gene>
<dbReference type="Pfam" id="PF01593">
    <property type="entry name" value="Amino_oxidase"/>
    <property type="match status" value="1"/>
</dbReference>
<dbReference type="PANTHER" id="PTHR10668:SF103">
    <property type="entry name" value="PYRIDINE NUCLEOTIDE-DISULFIDE OXIDOREDUCTASE DOMAIN-CONTAINING PROTEIN 2"/>
    <property type="match status" value="1"/>
</dbReference>
<sequence length="506" mass="55540">MERRYTVGGACVTEELIPGYRCSTASLVNSLFRPEIIQDLSLYNFGLEFIPRDPSVISLLPDGQHLMLGKNEEESVKQIQKFSAKDAKNYPIYGRMMGRLAQFLEPLILNTPPDCSPDNASSMKAGLHHLLELPDNDFVNFIEMLSGSARHFLDRWFESEVLKAALTIDGITGVNASPSMPGTAYLMLYHMIGSTETGRPAWGQIRGGMGGLTHALATAAKSFGATIRTEATVTKILVENKRASGVVLEDGEEIRAQAVVSAADPHLTFLKLLESRDLPADFRNAVSNMDFEGVAMKIHLALDRLPDFYGFDNSNPGPQHQGTVLIAPSMDYLENAYTDARHGSPSHRPHIECSIPTVLDPSLAPEGKHLMGIYLQYTPYTLKDATWDEIKESYADKVLDCIEEYAPGFKDSVLARKVYSPKDLEREIGLTGGNLYHGAMSLNQLFSLRPVLGWAKYRTPVNNLFLCGSGAHPGGGVFGVPGRNASQEIVKDFKEGLIETSTVTRG</sequence>
<comment type="subunit">
    <text evidence="2">Interacts with COX5B; this interaction may contribute to localize PYROXD2 to the inner face of the inner mitochondrial membrane.</text>
</comment>
<evidence type="ECO:0000313" key="5">
    <source>
        <dbReference type="EMBL" id="SMO52666.1"/>
    </source>
</evidence>
<proteinExistence type="predicted"/>
<protein>
    <recommendedName>
        <fullName evidence="3">Pyridine nucleotide-disulfide oxidoreductase domain-containing protein 2</fullName>
    </recommendedName>
</protein>
<evidence type="ECO:0000256" key="3">
    <source>
        <dbReference type="ARBA" id="ARBA00040298"/>
    </source>
</evidence>
<dbReference type="PANTHER" id="PTHR10668">
    <property type="entry name" value="PHYTOENE DEHYDROGENASE"/>
    <property type="match status" value="1"/>
</dbReference>
<dbReference type="GO" id="GO:0016491">
    <property type="term" value="F:oxidoreductase activity"/>
    <property type="evidence" value="ECO:0007669"/>
    <property type="project" value="InterPro"/>
</dbReference>
<evidence type="ECO:0000259" key="4">
    <source>
        <dbReference type="Pfam" id="PF01593"/>
    </source>
</evidence>
<keyword evidence="6" id="KW-1185">Reference proteome</keyword>